<comment type="similarity">
    <text evidence="1">Belongs to the glycosyl hydrolase 13 family.</text>
</comment>
<dbReference type="SUPFAM" id="SSF51445">
    <property type="entry name" value="(Trans)glycosidases"/>
    <property type="match status" value="1"/>
</dbReference>
<keyword evidence="4" id="KW-1185">Reference proteome</keyword>
<evidence type="ECO:0000259" key="2">
    <source>
        <dbReference type="SMART" id="SM00642"/>
    </source>
</evidence>
<dbReference type="InterPro" id="IPR017853">
    <property type="entry name" value="GH"/>
</dbReference>
<dbReference type="CDD" id="cd02860">
    <property type="entry name" value="E_set_Pullulanase"/>
    <property type="match status" value="1"/>
</dbReference>
<dbReference type="Gene3D" id="3.20.20.80">
    <property type="entry name" value="Glycosidases"/>
    <property type="match status" value="1"/>
</dbReference>
<dbReference type="CDD" id="cd11341">
    <property type="entry name" value="AmyAc_Pullulanase_LD-like"/>
    <property type="match status" value="1"/>
</dbReference>
<dbReference type="GO" id="GO:0051060">
    <property type="term" value="F:pullulanase activity"/>
    <property type="evidence" value="ECO:0007669"/>
    <property type="project" value="UniProtKB-EC"/>
</dbReference>
<dbReference type="EMBL" id="JBHRRZ010000006">
    <property type="protein sequence ID" value="MFC2947441.1"/>
    <property type="molecule type" value="Genomic_DNA"/>
</dbReference>
<dbReference type="Proteomes" id="UP001595387">
    <property type="component" value="Unassembled WGS sequence"/>
</dbReference>
<reference evidence="4" key="1">
    <citation type="journal article" date="2019" name="Int. J. Syst. Evol. Microbiol.">
        <title>The Global Catalogue of Microorganisms (GCM) 10K type strain sequencing project: providing services to taxonomists for standard genome sequencing and annotation.</title>
        <authorList>
            <consortium name="The Broad Institute Genomics Platform"/>
            <consortium name="The Broad Institute Genome Sequencing Center for Infectious Disease"/>
            <person name="Wu L."/>
            <person name="Ma J."/>
        </authorList>
    </citation>
    <scope>NUCLEOTIDE SEQUENCE [LARGE SCALE GENOMIC DNA]</scope>
    <source>
        <strain evidence="4">KCTC 13193</strain>
    </source>
</reference>
<keyword evidence="3" id="KW-0378">Hydrolase</keyword>
<name>A0ABV7A3B4_9BACI</name>
<keyword evidence="3" id="KW-0326">Glycosidase</keyword>
<dbReference type="NCBIfam" id="TIGR02104">
    <property type="entry name" value="pulA_typeI"/>
    <property type="match status" value="1"/>
</dbReference>
<proteinExistence type="inferred from homology"/>
<dbReference type="InterPro" id="IPR014756">
    <property type="entry name" value="Ig_E-set"/>
</dbReference>
<comment type="caution">
    <text evidence="3">The sequence shown here is derived from an EMBL/GenBank/DDBJ whole genome shotgun (WGS) entry which is preliminary data.</text>
</comment>
<dbReference type="InterPro" id="IPR004193">
    <property type="entry name" value="Glyco_hydro_13_N"/>
</dbReference>
<dbReference type="EC" id="3.2.1.41" evidence="3"/>
<dbReference type="SMART" id="SM00642">
    <property type="entry name" value="Aamy"/>
    <property type="match status" value="1"/>
</dbReference>
<dbReference type="Pfam" id="PF00128">
    <property type="entry name" value="Alpha-amylase"/>
    <property type="match status" value="1"/>
</dbReference>
<sequence length="705" mass="80748">MVKIPAAWIDDVCTVTVTFTDEEAYIPMEESPWVHWKEKDQYFSAEVGDRLSNSSVQLYLLHPLPLGEDLELNWGTYHLPVYSGRIVRTKWFEKNYADADRELGAIYRPTSTMFSVWAPTAHSVKLHLGETIMTMSRKEKGTWQLEVNGDWHGTPYEYEVEISGHIHKTTDPYAKALLPNSTKSVVLDPSQAKPASRHPRPRLDKLQDAIIYELHVRDATSDKASGVKHKGKFLGLAEADTTSEKGLSTGISYIKELGCTHVQLLPVNDFARVDELHPDESYNWGYDPLHFQVPEGSYSSSPDDPAARIKECKEMVQAFHQHKIGVILDVVFNHVFDLESSSFEKLVPGYYFRYHEDGTPSNGTGVGNDFASERTMARKFILETIDYWMREYEVDGFRFDLMGVIDIETMNLIQRHCEKESVFLLGEGWNLPTALPDELKSTSFNSDRMPGIRFFNDQFRDTLKGSLFDTKDTGYVNGGGKHIEKLPNLISASALEEFGAPFVSEADQTINYVECHDNHTLWDRLILTNPLMDESDRKKVHQLATGLTLLSQGVPFLHAGQEWFRSKGGDENSYISGDKVNQLNWRIRDKENHYIDFVKQLIALRKKYPVFRMSSKAEIRKRLHILEEPHTVFGYTLLGDGEDFAIFVNPVNQTFDIHLPSPGSWQLAVTNDHSRKQEQRELKGEFTFIRPYELAVWKKPLWVQI</sequence>
<dbReference type="Pfam" id="PF02922">
    <property type="entry name" value="CBM_48"/>
    <property type="match status" value="1"/>
</dbReference>
<evidence type="ECO:0000313" key="4">
    <source>
        <dbReference type="Proteomes" id="UP001595387"/>
    </source>
</evidence>
<accession>A0ABV7A3B4</accession>
<dbReference type="InterPro" id="IPR013783">
    <property type="entry name" value="Ig-like_fold"/>
</dbReference>
<dbReference type="InterPro" id="IPR013780">
    <property type="entry name" value="Glyco_hydro_b"/>
</dbReference>
<dbReference type="PANTHER" id="PTHR43002">
    <property type="entry name" value="GLYCOGEN DEBRANCHING ENZYME"/>
    <property type="match status" value="1"/>
</dbReference>
<organism evidence="3 4">
    <name type="scientific">Virgibacillus sediminis</name>
    <dbReference type="NCBI Taxonomy" id="202260"/>
    <lineage>
        <taxon>Bacteria</taxon>
        <taxon>Bacillati</taxon>
        <taxon>Bacillota</taxon>
        <taxon>Bacilli</taxon>
        <taxon>Bacillales</taxon>
        <taxon>Bacillaceae</taxon>
        <taxon>Virgibacillus</taxon>
    </lineage>
</organism>
<feature type="domain" description="Glycosyl hydrolase family 13 catalytic" evidence="2">
    <location>
        <begin position="239"/>
        <end position="605"/>
    </location>
</feature>
<dbReference type="Gene3D" id="2.60.40.10">
    <property type="entry name" value="Immunoglobulins"/>
    <property type="match status" value="1"/>
</dbReference>
<protein>
    <submittedName>
        <fullName evidence="3">Type I pullulanase</fullName>
        <ecNumber evidence="3">3.2.1.41</ecNumber>
    </submittedName>
</protein>
<dbReference type="SUPFAM" id="SSF81296">
    <property type="entry name" value="E set domains"/>
    <property type="match status" value="1"/>
</dbReference>
<gene>
    <name evidence="3" type="primary">pulA</name>
    <name evidence="3" type="ORF">ACFODW_03580</name>
</gene>
<dbReference type="Gene3D" id="2.60.40.1180">
    <property type="entry name" value="Golgi alpha-mannosidase II"/>
    <property type="match status" value="1"/>
</dbReference>
<dbReference type="InterPro" id="IPR006047">
    <property type="entry name" value="GH13_cat_dom"/>
</dbReference>
<dbReference type="InterPro" id="IPR011840">
    <property type="entry name" value="PulA_typeI"/>
</dbReference>
<evidence type="ECO:0000256" key="1">
    <source>
        <dbReference type="ARBA" id="ARBA00008061"/>
    </source>
</evidence>
<evidence type="ECO:0000313" key="3">
    <source>
        <dbReference type="EMBL" id="MFC2947441.1"/>
    </source>
</evidence>